<evidence type="ECO:0000313" key="3">
    <source>
        <dbReference type="Proteomes" id="UP000266172"/>
    </source>
</evidence>
<keyword evidence="1" id="KW-0812">Transmembrane</keyword>
<comment type="caution">
    <text evidence="2">The sequence shown here is derived from an EMBL/GenBank/DDBJ whole genome shotgun (WGS) entry which is preliminary data.</text>
</comment>
<organism evidence="2 3">
    <name type="scientific">Roseburia hominis</name>
    <dbReference type="NCBI Taxonomy" id="301301"/>
    <lineage>
        <taxon>Bacteria</taxon>
        <taxon>Bacillati</taxon>
        <taxon>Bacillota</taxon>
        <taxon>Clostridia</taxon>
        <taxon>Lachnospirales</taxon>
        <taxon>Lachnospiraceae</taxon>
        <taxon>Roseburia</taxon>
    </lineage>
</organism>
<feature type="transmembrane region" description="Helical" evidence="1">
    <location>
        <begin position="136"/>
        <end position="155"/>
    </location>
</feature>
<sequence length="159" mass="17177">MSTYGAILGASIGVILLCLVVMVACYVLYAVSHMKALKALGYKNAWLAWIPYGVFYACADAAAEGEGEKVKLFGSLELPAMVFKLWWILPLALLFIPVNGTVENVITIVLNVVFLGCSYAKMYAKLEGKQESETQAIGCVSGLIPIIAVVKFLSYKGNN</sequence>
<reference evidence="2 3" key="1">
    <citation type="submission" date="2018-08" db="EMBL/GenBank/DDBJ databases">
        <title>A genome reference for cultivated species of the human gut microbiota.</title>
        <authorList>
            <person name="Zou Y."/>
            <person name="Xue W."/>
            <person name="Luo G."/>
        </authorList>
    </citation>
    <scope>NUCLEOTIDE SEQUENCE [LARGE SCALE GENOMIC DNA]</scope>
    <source>
        <strain evidence="2 3">AF22-12AC</strain>
    </source>
</reference>
<proteinExistence type="predicted"/>
<dbReference type="AlphaFoldDB" id="A0A395V494"/>
<evidence type="ECO:0000313" key="2">
    <source>
        <dbReference type="EMBL" id="RGS37648.1"/>
    </source>
</evidence>
<name>A0A395V494_9FIRM</name>
<feature type="transmembrane region" description="Helical" evidence="1">
    <location>
        <begin position="6"/>
        <end position="29"/>
    </location>
</feature>
<feature type="transmembrane region" description="Helical" evidence="1">
    <location>
        <begin position="104"/>
        <end position="124"/>
    </location>
</feature>
<dbReference type="EMBL" id="QRVL01000014">
    <property type="protein sequence ID" value="RGS37648.1"/>
    <property type="molecule type" value="Genomic_DNA"/>
</dbReference>
<dbReference type="RefSeq" id="WP_118097983.1">
    <property type="nucleotide sequence ID" value="NZ_CAUFGO010000029.1"/>
</dbReference>
<keyword evidence="1" id="KW-1133">Transmembrane helix</keyword>
<dbReference type="Proteomes" id="UP000266172">
    <property type="component" value="Unassembled WGS sequence"/>
</dbReference>
<protein>
    <submittedName>
        <fullName evidence="2">Uncharacterized protein</fullName>
    </submittedName>
</protein>
<accession>A0A395V494</accession>
<gene>
    <name evidence="2" type="ORF">DWX93_13725</name>
</gene>
<evidence type="ECO:0000256" key="1">
    <source>
        <dbReference type="SAM" id="Phobius"/>
    </source>
</evidence>
<keyword evidence="1" id="KW-0472">Membrane</keyword>